<evidence type="ECO:0000259" key="8">
    <source>
        <dbReference type="SMART" id="SM00220"/>
    </source>
</evidence>
<feature type="compositionally biased region" description="Polar residues" evidence="7">
    <location>
        <begin position="514"/>
        <end position="533"/>
    </location>
</feature>
<proteinExistence type="predicted"/>
<dbReference type="InterPro" id="IPR050494">
    <property type="entry name" value="Ser_Thr_dual-spec_kinase"/>
</dbReference>
<feature type="compositionally biased region" description="Low complexity" evidence="7">
    <location>
        <begin position="20"/>
        <end position="30"/>
    </location>
</feature>
<comment type="caution">
    <text evidence="9">The sequence shown here is derived from an EMBL/GenBank/DDBJ whole genome shotgun (WGS) entry which is preliminary data.</text>
</comment>
<dbReference type="GO" id="GO:0004674">
    <property type="term" value="F:protein serine/threonine kinase activity"/>
    <property type="evidence" value="ECO:0007669"/>
    <property type="project" value="UniProtKB-KW"/>
</dbReference>
<feature type="binding site" evidence="6">
    <location>
        <position position="240"/>
    </location>
    <ligand>
        <name>ATP</name>
        <dbReference type="ChEBI" id="CHEBI:30616"/>
    </ligand>
</feature>
<feature type="compositionally biased region" description="Polar residues" evidence="7">
    <location>
        <begin position="7"/>
        <end position="19"/>
    </location>
</feature>
<feature type="compositionally biased region" description="Low complexity" evidence="7">
    <location>
        <begin position="581"/>
        <end position="608"/>
    </location>
</feature>
<feature type="compositionally biased region" description="Polar residues" evidence="7">
    <location>
        <begin position="620"/>
        <end position="649"/>
    </location>
</feature>
<feature type="domain" description="Protein kinase" evidence="8">
    <location>
        <begin position="211"/>
        <end position="343"/>
    </location>
</feature>
<feature type="compositionally biased region" description="Polar residues" evidence="7">
    <location>
        <begin position="550"/>
        <end position="560"/>
    </location>
</feature>
<keyword evidence="2" id="KW-0808">Transferase</keyword>
<protein>
    <submittedName>
        <fullName evidence="9">Homeodomain-interacting protein kinase 2</fullName>
    </submittedName>
</protein>
<dbReference type="Gene3D" id="3.30.200.20">
    <property type="entry name" value="Phosphorylase Kinase, domain 1"/>
    <property type="match status" value="1"/>
</dbReference>
<dbReference type="PANTHER" id="PTHR24058:SF43">
    <property type="entry name" value="HOMEODOMAIN-INTERACTING PROTEIN KINASE 1"/>
    <property type="match status" value="1"/>
</dbReference>
<keyword evidence="4 9" id="KW-0418">Kinase</keyword>
<evidence type="ECO:0000313" key="9">
    <source>
        <dbReference type="EMBL" id="KAF6737113.1"/>
    </source>
</evidence>
<dbReference type="PANTHER" id="PTHR24058">
    <property type="entry name" value="DUAL SPECIFICITY PROTEIN KINASE"/>
    <property type="match status" value="1"/>
</dbReference>
<gene>
    <name evidence="9" type="ORF">FQA47_014187</name>
</gene>
<keyword evidence="9" id="KW-0238">DNA-binding</keyword>
<dbReference type="Proteomes" id="UP000646548">
    <property type="component" value="Unassembled WGS sequence"/>
</dbReference>
<organism evidence="9 10">
    <name type="scientific">Oryzias melastigma</name>
    <name type="common">Marine medaka</name>
    <dbReference type="NCBI Taxonomy" id="30732"/>
    <lineage>
        <taxon>Eukaryota</taxon>
        <taxon>Metazoa</taxon>
        <taxon>Chordata</taxon>
        <taxon>Craniata</taxon>
        <taxon>Vertebrata</taxon>
        <taxon>Euteleostomi</taxon>
        <taxon>Actinopterygii</taxon>
        <taxon>Neopterygii</taxon>
        <taxon>Teleostei</taxon>
        <taxon>Neoteleostei</taxon>
        <taxon>Acanthomorphata</taxon>
        <taxon>Ovalentaria</taxon>
        <taxon>Atherinomorphae</taxon>
        <taxon>Beloniformes</taxon>
        <taxon>Adrianichthyidae</taxon>
        <taxon>Oryziinae</taxon>
        <taxon>Oryzias</taxon>
    </lineage>
</organism>
<keyword evidence="9" id="KW-0371">Homeobox</keyword>
<dbReference type="GO" id="GO:0007224">
    <property type="term" value="P:smoothened signaling pathway"/>
    <property type="evidence" value="ECO:0007669"/>
    <property type="project" value="TreeGrafter"/>
</dbReference>
<dbReference type="InterPro" id="IPR017441">
    <property type="entry name" value="Protein_kinase_ATP_BS"/>
</dbReference>
<accession>A0A834FN21</accession>
<evidence type="ECO:0000313" key="10">
    <source>
        <dbReference type="Proteomes" id="UP000646548"/>
    </source>
</evidence>
<dbReference type="SMART" id="SM00220">
    <property type="entry name" value="S_TKc"/>
    <property type="match status" value="1"/>
</dbReference>
<dbReference type="GO" id="GO:0005524">
    <property type="term" value="F:ATP binding"/>
    <property type="evidence" value="ECO:0007669"/>
    <property type="project" value="UniProtKB-UniRule"/>
</dbReference>
<dbReference type="GO" id="GO:0003677">
    <property type="term" value="F:DNA binding"/>
    <property type="evidence" value="ECO:0007669"/>
    <property type="project" value="UniProtKB-KW"/>
</dbReference>
<feature type="region of interest" description="Disordered" evidence="7">
    <location>
        <begin position="734"/>
        <end position="774"/>
    </location>
</feature>
<dbReference type="AlphaFoldDB" id="A0A834FN21"/>
<dbReference type="GO" id="GO:0004713">
    <property type="term" value="F:protein tyrosine kinase activity"/>
    <property type="evidence" value="ECO:0007669"/>
    <property type="project" value="TreeGrafter"/>
</dbReference>
<evidence type="ECO:0000256" key="7">
    <source>
        <dbReference type="SAM" id="MobiDB-lite"/>
    </source>
</evidence>
<dbReference type="InterPro" id="IPR011009">
    <property type="entry name" value="Kinase-like_dom_sf"/>
</dbReference>
<dbReference type="InterPro" id="IPR000719">
    <property type="entry name" value="Prot_kinase_dom"/>
</dbReference>
<dbReference type="GO" id="GO:0016605">
    <property type="term" value="C:PML body"/>
    <property type="evidence" value="ECO:0007669"/>
    <property type="project" value="TreeGrafter"/>
</dbReference>
<dbReference type="Gene3D" id="1.10.510.10">
    <property type="entry name" value="Transferase(Phosphotransferase) domain 1"/>
    <property type="match status" value="1"/>
</dbReference>
<sequence>MSVLQRCAQSDMASQLQGFSSPSVSSSGYSRSKRLKVENPGWEVSNQLSDSAYYQHSPSHGGAAASTSGASFNPVYNSIQVPPPAASSREQTVVRAADSTGSLHAPPSSSSSSSSSSRNNKDAGSSSRACDLPPKQYSLKRKSEEVDSSDSVQILEELSAPVVSNRTGGGGTTTAQSIAHSTSTTKSSNSHSEGDYQLVQHEILCSMSNSYEVLEFLGRGTFGQVAKCWKRGTNEIVAIKILKNHPSYARQGQIEIRYISQTQGLPAEYLLSAGTKTSRFFNRGPDSSYPLWRLKVNMTTLEGSDILAEKADRREFIDLLKKMLTLDADKRITPMKTLNHPFVTMTHLLHFPHSSHVKSCFQNMDICKRRCSAFENGKNMFASSSTPSAATNLTVTFSSQLNQHNQTRPTQLCTQTEPFQQTLIVCPPTIQGLQTANKPSGYPVRMDNSVPLVPQNQSSQSLHIQPSMLTQQGWPAGTQQILIPSTWQQMPGISIHNPGQAGVPDSPAGAPLSDGQQASGWSSGTSQRTNVISCVTVHDSHDSDSSTSSPLSPKTASQPSKSLAVIMPSVKTQPAENTALKATAASDQAAGASGKSKKASAQASARAGDPSTDWPHRAASSRSQPLNLSQPSIMLSPQTQPGSSSSLRRQPTYPPAASSHSSYRLHESSALFGSTPNLYAYPASAALASVSQAVDQMQGCSSHHSRVGGAYSSLALLQKSSSLTLPGSVPAQYAIQQQQQQPPSWGFRLPNAPVLPTRENSTSFPTSDHAAPLP</sequence>
<evidence type="ECO:0000256" key="6">
    <source>
        <dbReference type="PROSITE-ProRule" id="PRU10141"/>
    </source>
</evidence>
<dbReference type="GO" id="GO:0042771">
    <property type="term" value="P:intrinsic apoptotic signaling pathway in response to DNA damage by p53 class mediator"/>
    <property type="evidence" value="ECO:0007669"/>
    <property type="project" value="TreeGrafter"/>
</dbReference>
<dbReference type="SUPFAM" id="SSF56112">
    <property type="entry name" value="Protein kinase-like (PK-like)"/>
    <property type="match status" value="2"/>
</dbReference>
<feature type="region of interest" description="Disordered" evidence="7">
    <location>
        <begin position="490"/>
        <end position="560"/>
    </location>
</feature>
<feature type="region of interest" description="Disordered" evidence="7">
    <location>
        <begin position="577"/>
        <end position="661"/>
    </location>
</feature>
<evidence type="ECO:0000256" key="1">
    <source>
        <dbReference type="ARBA" id="ARBA00022527"/>
    </source>
</evidence>
<dbReference type="PROSITE" id="PS00107">
    <property type="entry name" value="PROTEIN_KINASE_ATP"/>
    <property type="match status" value="1"/>
</dbReference>
<reference evidence="9" key="1">
    <citation type="journal article" name="BMC Genomics">
        <title>Long-read sequencing and de novo genome assembly of marine medaka (Oryzias melastigma).</title>
        <authorList>
            <person name="Liang P."/>
            <person name="Saqib H.S.A."/>
            <person name="Ni X."/>
            <person name="Shen Y."/>
        </authorList>
    </citation>
    <scope>NUCLEOTIDE SEQUENCE</scope>
    <source>
        <strain evidence="9">Bigg-433</strain>
    </source>
</reference>
<keyword evidence="1" id="KW-0723">Serine/threonine-protein kinase</keyword>
<evidence type="ECO:0000256" key="3">
    <source>
        <dbReference type="ARBA" id="ARBA00022741"/>
    </source>
</evidence>
<feature type="region of interest" description="Disordered" evidence="7">
    <location>
        <begin position="1"/>
        <end position="41"/>
    </location>
</feature>
<feature type="compositionally biased region" description="Low complexity" evidence="7">
    <location>
        <begin position="108"/>
        <end position="117"/>
    </location>
</feature>
<feature type="compositionally biased region" description="Low complexity" evidence="7">
    <location>
        <begin position="180"/>
        <end position="191"/>
    </location>
</feature>
<feature type="region of interest" description="Disordered" evidence="7">
    <location>
        <begin position="81"/>
        <end position="192"/>
    </location>
</feature>
<keyword evidence="3 6" id="KW-0547">Nucleotide-binding</keyword>
<evidence type="ECO:0000256" key="5">
    <source>
        <dbReference type="ARBA" id="ARBA00022840"/>
    </source>
</evidence>
<keyword evidence="5 6" id="KW-0067">ATP-binding</keyword>
<dbReference type="EMBL" id="WKFB01000072">
    <property type="protein sequence ID" value="KAF6737113.1"/>
    <property type="molecule type" value="Genomic_DNA"/>
</dbReference>
<evidence type="ECO:0000256" key="4">
    <source>
        <dbReference type="ARBA" id="ARBA00022777"/>
    </source>
</evidence>
<dbReference type="GO" id="GO:0005737">
    <property type="term" value="C:cytoplasm"/>
    <property type="evidence" value="ECO:0007669"/>
    <property type="project" value="TreeGrafter"/>
</dbReference>
<name>A0A834FN21_ORYME</name>
<evidence type="ECO:0000256" key="2">
    <source>
        <dbReference type="ARBA" id="ARBA00022679"/>
    </source>
</evidence>